<dbReference type="EMBL" id="JAFLQZ010000031">
    <property type="protein sequence ID" value="MBO0361077.1"/>
    <property type="molecule type" value="Genomic_DNA"/>
</dbReference>
<dbReference type="SUPFAM" id="SSF55729">
    <property type="entry name" value="Acyl-CoA N-acyltransferases (Nat)"/>
    <property type="match status" value="1"/>
</dbReference>
<dbReference type="Gene3D" id="3.40.630.30">
    <property type="match status" value="1"/>
</dbReference>
<proteinExistence type="predicted"/>
<dbReference type="Proteomes" id="UP000664144">
    <property type="component" value="Unassembled WGS sequence"/>
</dbReference>
<evidence type="ECO:0000313" key="2">
    <source>
        <dbReference type="EMBL" id="MBO0361077.1"/>
    </source>
</evidence>
<keyword evidence="3" id="KW-1185">Reference proteome</keyword>
<dbReference type="RefSeq" id="WP_206986983.1">
    <property type="nucleotide sequence ID" value="NZ_JAFLQZ010000031.1"/>
</dbReference>
<dbReference type="AlphaFoldDB" id="A0A939JG37"/>
<name>A0A939JG37_9BACT</name>
<dbReference type="PROSITE" id="PS51186">
    <property type="entry name" value="GNAT"/>
    <property type="match status" value="1"/>
</dbReference>
<organism evidence="2 3">
    <name type="scientific">Hymenobacter telluris</name>
    <dbReference type="NCBI Taxonomy" id="2816474"/>
    <lineage>
        <taxon>Bacteria</taxon>
        <taxon>Pseudomonadati</taxon>
        <taxon>Bacteroidota</taxon>
        <taxon>Cytophagia</taxon>
        <taxon>Cytophagales</taxon>
        <taxon>Hymenobacteraceae</taxon>
        <taxon>Hymenobacter</taxon>
    </lineage>
</organism>
<accession>A0A939JG37</accession>
<reference evidence="2" key="1">
    <citation type="submission" date="2021-03" db="EMBL/GenBank/DDBJ databases">
        <authorList>
            <person name="Kim M.K."/>
        </authorList>
    </citation>
    <scope>NUCLEOTIDE SEQUENCE</scope>
    <source>
        <strain evidence="2">BT186</strain>
    </source>
</reference>
<gene>
    <name evidence="2" type="ORF">J0X19_24170</name>
</gene>
<sequence>MSVPLAAADALRVEAYTPAQAAVWDALVAASTNGPFLFARTFLDYHQDRFIDHSWLVWQGPKLRAVFAAAVARTTTELTTLVAHPGLAYGGLVTAAGVKYAEAAAMLDLLRAAWQAAGFQHLLVRPVPRVFCRQFSENQVFWLHQQGAVLSNRELNSVLDLTEPVRIGTWRRGNLRKARLHGVAVRLASNADYEPYWQLLTETLAEVHGRQPVHTLTEISRLRDQNPGHLELWGAWLGTELVAGVVVFQDKRQGFAHTQYIAGNSQGKQVGAVDAVLAHLIKEKATQYRRLSFGISTVQGVVNPGLLNQKEGFGATAELMDAYRLAL</sequence>
<dbReference type="InterPro" id="IPR000182">
    <property type="entry name" value="GNAT_dom"/>
</dbReference>
<feature type="domain" description="N-acetyltransferase" evidence="1">
    <location>
        <begin position="183"/>
        <end position="327"/>
    </location>
</feature>
<protein>
    <submittedName>
        <fullName evidence="2">GNAT family N-acetyltransferase</fullName>
    </submittedName>
</protein>
<comment type="caution">
    <text evidence="2">The sequence shown here is derived from an EMBL/GenBank/DDBJ whole genome shotgun (WGS) entry which is preliminary data.</text>
</comment>
<evidence type="ECO:0000259" key="1">
    <source>
        <dbReference type="PROSITE" id="PS51186"/>
    </source>
</evidence>
<evidence type="ECO:0000313" key="3">
    <source>
        <dbReference type="Proteomes" id="UP000664144"/>
    </source>
</evidence>
<dbReference type="GO" id="GO:0016747">
    <property type="term" value="F:acyltransferase activity, transferring groups other than amino-acyl groups"/>
    <property type="evidence" value="ECO:0007669"/>
    <property type="project" value="InterPro"/>
</dbReference>
<dbReference type="InterPro" id="IPR016181">
    <property type="entry name" value="Acyl_CoA_acyltransferase"/>
</dbReference>